<keyword evidence="1" id="KW-1133">Transmembrane helix</keyword>
<keyword evidence="3" id="KW-1185">Reference proteome</keyword>
<name>A0A4Z0GNW0_9ACTN</name>
<evidence type="ECO:0000313" key="2">
    <source>
        <dbReference type="EMBL" id="TGA98057.1"/>
    </source>
</evidence>
<organism evidence="2 3">
    <name type="scientific">Streptomyces palmae</name>
    <dbReference type="NCBI Taxonomy" id="1701085"/>
    <lineage>
        <taxon>Bacteria</taxon>
        <taxon>Bacillati</taxon>
        <taxon>Actinomycetota</taxon>
        <taxon>Actinomycetes</taxon>
        <taxon>Kitasatosporales</taxon>
        <taxon>Streptomycetaceae</taxon>
        <taxon>Streptomyces</taxon>
    </lineage>
</organism>
<proteinExistence type="predicted"/>
<evidence type="ECO:0000256" key="1">
    <source>
        <dbReference type="SAM" id="Phobius"/>
    </source>
</evidence>
<accession>A0A4Z0GNW0</accession>
<keyword evidence="1" id="KW-0812">Transmembrane</keyword>
<dbReference type="OrthoDB" id="4333241at2"/>
<feature type="transmembrane region" description="Helical" evidence="1">
    <location>
        <begin position="39"/>
        <end position="58"/>
    </location>
</feature>
<reference evidence="2 3" key="1">
    <citation type="submission" date="2019-03" db="EMBL/GenBank/DDBJ databases">
        <authorList>
            <person name="Gonzalez-Pimentel J.L."/>
        </authorList>
    </citation>
    <scope>NUCLEOTIDE SEQUENCE [LARGE SCALE GENOMIC DNA]</scope>
    <source>
        <strain evidence="2 3">JCM 31289</strain>
    </source>
</reference>
<protein>
    <submittedName>
        <fullName evidence="2">Uncharacterized protein</fullName>
    </submittedName>
</protein>
<sequence length="211" mass="22903">MLANEYGYQVSPRPAADYFPAGYTQRLWKERQRWHRAQNMAGFSGFVGGVMLLVVVIPEGFSRAPGWTIAVSLVGILGVPLSLAAVPTYSSDSEVILNVADQPFQVWPCQLEQAADGGRMVLLLRPDGGVARELLSPVPDDVWHGMVDGRGILWIAGDLRFGCIVATPGAVRVWAAHGAPYGSRASRSGGGRVEEELLRTAVQETFDNWLP</sequence>
<evidence type="ECO:0000313" key="3">
    <source>
        <dbReference type="Proteomes" id="UP000297948"/>
    </source>
</evidence>
<dbReference type="RefSeq" id="WP_135341053.1">
    <property type="nucleotide sequence ID" value="NZ_JBHLTX010000045.1"/>
</dbReference>
<feature type="transmembrane region" description="Helical" evidence="1">
    <location>
        <begin position="64"/>
        <end position="86"/>
    </location>
</feature>
<dbReference type="Proteomes" id="UP000297948">
    <property type="component" value="Unassembled WGS sequence"/>
</dbReference>
<comment type="caution">
    <text evidence="2">The sequence shown here is derived from an EMBL/GenBank/DDBJ whole genome shotgun (WGS) entry which is preliminary data.</text>
</comment>
<dbReference type="EMBL" id="SRID01000266">
    <property type="protein sequence ID" value="TGA98057.1"/>
    <property type="molecule type" value="Genomic_DNA"/>
</dbReference>
<dbReference type="AlphaFoldDB" id="A0A4Z0GNW0"/>
<keyword evidence="1" id="KW-0472">Membrane</keyword>
<gene>
    <name evidence="2" type="ORF">E4099_23200</name>
</gene>